<organism evidence="4 5">
    <name type="scientific">Geodermatophilus sabuli</name>
    <dbReference type="NCBI Taxonomy" id="1564158"/>
    <lineage>
        <taxon>Bacteria</taxon>
        <taxon>Bacillati</taxon>
        <taxon>Actinomycetota</taxon>
        <taxon>Actinomycetes</taxon>
        <taxon>Geodermatophilales</taxon>
        <taxon>Geodermatophilaceae</taxon>
        <taxon>Geodermatophilus</taxon>
    </lineage>
</organism>
<dbReference type="GO" id="GO:0005829">
    <property type="term" value="C:cytosol"/>
    <property type="evidence" value="ECO:0007669"/>
    <property type="project" value="TreeGrafter"/>
</dbReference>
<evidence type="ECO:0000256" key="1">
    <source>
        <dbReference type="ARBA" id="ARBA00023002"/>
    </source>
</evidence>
<dbReference type="GO" id="GO:0004497">
    <property type="term" value="F:monooxygenase activity"/>
    <property type="evidence" value="ECO:0007669"/>
    <property type="project" value="UniProtKB-KW"/>
</dbReference>
<dbReference type="Proteomes" id="UP000219514">
    <property type="component" value="Unassembled WGS sequence"/>
</dbReference>
<reference evidence="4 5" key="1">
    <citation type="submission" date="2017-09" db="EMBL/GenBank/DDBJ databases">
        <authorList>
            <person name="Ehlers B."/>
            <person name="Leendertz F.H."/>
        </authorList>
    </citation>
    <scope>NUCLEOTIDE SEQUENCE [LARGE SCALE GENOMIC DNA]</scope>
    <source>
        <strain evidence="4 5">DSM 46844</strain>
    </source>
</reference>
<dbReference type="OrthoDB" id="3206024at2"/>
<proteinExistence type="predicted"/>
<name>A0A285EGH8_9ACTN</name>
<dbReference type="GO" id="GO:0016705">
    <property type="term" value="F:oxidoreductase activity, acting on paired donors, with incorporation or reduction of molecular oxygen"/>
    <property type="evidence" value="ECO:0007669"/>
    <property type="project" value="InterPro"/>
</dbReference>
<dbReference type="EMBL" id="OBDO01000009">
    <property type="protein sequence ID" value="SNX98100.1"/>
    <property type="molecule type" value="Genomic_DNA"/>
</dbReference>
<dbReference type="InterPro" id="IPR050766">
    <property type="entry name" value="Bact_Lucif_Oxidored"/>
</dbReference>
<protein>
    <submittedName>
        <fullName evidence="4">Flavin-dependent oxidoreductase, luciferase family (Includes alkanesulfonate monooxygenase SsuD and methylene tetrahydromethanopterin reductase)</fullName>
    </submittedName>
</protein>
<evidence type="ECO:0000259" key="3">
    <source>
        <dbReference type="Pfam" id="PF00296"/>
    </source>
</evidence>
<feature type="domain" description="Luciferase-like" evidence="3">
    <location>
        <begin position="28"/>
        <end position="247"/>
    </location>
</feature>
<keyword evidence="2 4" id="KW-0503">Monooxygenase</keyword>
<dbReference type="Gene3D" id="3.20.20.30">
    <property type="entry name" value="Luciferase-like domain"/>
    <property type="match status" value="1"/>
</dbReference>
<accession>A0A285EGH8</accession>
<dbReference type="PANTHER" id="PTHR30137">
    <property type="entry name" value="LUCIFERASE-LIKE MONOOXYGENASE"/>
    <property type="match status" value="1"/>
</dbReference>
<evidence type="ECO:0000313" key="4">
    <source>
        <dbReference type="EMBL" id="SNX98100.1"/>
    </source>
</evidence>
<gene>
    <name evidence="4" type="ORF">SAMN06893097_109180</name>
</gene>
<dbReference type="RefSeq" id="WP_097208030.1">
    <property type="nucleotide sequence ID" value="NZ_JACHXB010000001.1"/>
</dbReference>
<keyword evidence="1" id="KW-0560">Oxidoreductase</keyword>
<dbReference type="AlphaFoldDB" id="A0A285EGH8"/>
<dbReference type="SUPFAM" id="SSF51679">
    <property type="entry name" value="Bacterial luciferase-like"/>
    <property type="match status" value="1"/>
</dbReference>
<sequence>MSERDCTFGLWYDFRNPARWPRSFSTLYAEALDQIAWAESLGLGSVWLTEHHFVEDGYTPSPFVLASAIGQRTSTMRIGTNLIVAPLHNPVRLAEDAATVSLLTGGRFDLGLGQGYWAPEFAAFGRELKQRPSLLEESVELIRRAWSGSREPYEGKRFTLPGVPVTPVPEQTPSLLVGAMADPAIERAARIGDGFLSTQNAHQQSYLDALERLGKPVDEGRIYAGQWAVIADDPERTWARIGEHALYQINNYVAWGAFGPADQVPQFADPDQLVAGGAFTLWDPATAVDELTALLRDRPQIKDVHFWAQLPGESVDSGSERIEVLATKVVPQVRQRLAAEAEAVAVVAG</sequence>
<dbReference type="InterPro" id="IPR011251">
    <property type="entry name" value="Luciferase-like_dom"/>
</dbReference>
<evidence type="ECO:0000313" key="5">
    <source>
        <dbReference type="Proteomes" id="UP000219514"/>
    </source>
</evidence>
<evidence type="ECO:0000256" key="2">
    <source>
        <dbReference type="ARBA" id="ARBA00023033"/>
    </source>
</evidence>
<keyword evidence="5" id="KW-1185">Reference proteome</keyword>
<dbReference type="InterPro" id="IPR036661">
    <property type="entry name" value="Luciferase-like_sf"/>
</dbReference>
<dbReference type="PANTHER" id="PTHR30137:SF8">
    <property type="entry name" value="BLR5498 PROTEIN"/>
    <property type="match status" value="1"/>
</dbReference>
<dbReference type="Pfam" id="PF00296">
    <property type="entry name" value="Bac_luciferase"/>
    <property type="match status" value="1"/>
</dbReference>